<dbReference type="SUPFAM" id="SSF64153">
    <property type="entry name" value="YjeF N-terminal domain-like"/>
    <property type="match status" value="1"/>
</dbReference>
<dbReference type="InterPro" id="IPR017953">
    <property type="entry name" value="Carbohydrate_kinase_pred_CS"/>
</dbReference>
<keyword evidence="11" id="KW-0521">NADP</keyword>
<dbReference type="NCBIfam" id="TIGR00196">
    <property type="entry name" value="yjeF_cterm"/>
    <property type="match status" value="1"/>
</dbReference>
<evidence type="ECO:0000256" key="20">
    <source>
        <dbReference type="ARBA" id="ARBA00049209"/>
    </source>
</evidence>
<dbReference type="Gene3D" id="3.40.50.10260">
    <property type="entry name" value="YjeF N-terminal domain"/>
    <property type="match status" value="1"/>
</dbReference>
<dbReference type="NCBIfam" id="TIGR00197">
    <property type="entry name" value="yjeF_nterm"/>
    <property type="match status" value="1"/>
</dbReference>
<dbReference type="GO" id="GO:0110051">
    <property type="term" value="P:metabolite repair"/>
    <property type="evidence" value="ECO:0007669"/>
    <property type="project" value="TreeGrafter"/>
</dbReference>
<keyword evidence="8" id="KW-0479">Metal-binding</keyword>
<dbReference type="HAMAP" id="MF_01966">
    <property type="entry name" value="NADHX_epimerase"/>
    <property type="match status" value="1"/>
</dbReference>
<evidence type="ECO:0000256" key="6">
    <source>
        <dbReference type="ARBA" id="ARBA00012228"/>
    </source>
</evidence>
<comment type="function">
    <text evidence="17">Bifunctional enzyme that catalyzes the epimerization of the S- and R-forms of NAD(P)HX and the dehydration of the S-form of NAD(P)HX at the expense of ADP, which is converted to AMP. This allows the repair of both epimers of NAD(P)HX, a damaged form of NAD(P)H that is a result of enzymatic or heat-dependent hydration.</text>
</comment>
<dbReference type="PROSITE" id="PS51383">
    <property type="entry name" value="YJEF_C_3"/>
    <property type="match status" value="1"/>
</dbReference>
<evidence type="ECO:0000256" key="16">
    <source>
        <dbReference type="ARBA" id="ARBA00023268"/>
    </source>
</evidence>
<keyword evidence="13" id="KW-0520">NAD</keyword>
<evidence type="ECO:0000256" key="17">
    <source>
        <dbReference type="ARBA" id="ARBA00025153"/>
    </source>
</evidence>
<dbReference type="GO" id="GO:0052855">
    <property type="term" value="F:ADP-dependent NAD(P)H-hydrate dehydratase activity"/>
    <property type="evidence" value="ECO:0007669"/>
    <property type="project" value="UniProtKB-EC"/>
</dbReference>
<dbReference type="EC" id="5.1.99.6" evidence="6"/>
<sequence>MTPLFTTAQMAEADRLCAARGLPVERLMEAAGWQVARLVRRQYRPRRVLVLCGPGNNGGDGLVAARLLAAEGWPVTVALPPGAVLSPAAAAMAALWRGPCVAWSPDLLASRPLVVDALFGAGLNKPLAGAALEMVAALAASGLDCVAVDVPSGLDGNSGQPCPVAAPARLTVTFGHAKPGHLLWPGRGLCGDLAVTGIGIPAALYAETAPRAWRNDPGLWGALLPRLEPDGHKYRRGHLLVAGGAVFCGAARLAARAGRRAGAGLCTLLAPAAALAAYGGGDPGLMLRPEEDWPALLADERCRAAVIGPGLGVGAATRALALAALAAGRAVVLDADALTSFAADAAALRRAGGHLVLTPHDGEYARLFAHRGDRLHRARAAAAESGAVVLLKGPDTVVAAPDGRAAITADAPPSLATAGSGDVLAGIIGGLLAQGMPCFEAAAAGAWLHGRAAAACAPEGLIAEDVAEALPIALAAALKTLS</sequence>
<reference evidence="23" key="1">
    <citation type="submission" date="2016-10" db="EMBL/GenBank/DDBJ databases">
        <title>Sequence of Gallionella enrichment culture.</title>
        <authorList>
            <person name="Poehlein A."/>
            <person name="Muehling M."/>
            <person name="Daniel R."/>
        </authorList>
    </citation>
    <scope>NUCLEOTIDE SEQUENCE</scope>
</reference>
<gene>
    <name evidence="23" type="primary">nnr_8</name>
    <name evidence="23" type="ORF">GALL_207450</name>
</gene>
<evidence type="ECO:0000256" key="1">
    <source>
        <dbReference type="ARBA" id="ARBA00000013"/>
    </source>
</evidence>
<dbReference type="PANTHER" id="PTHR12592:SF0">
    <property type="entry name" value="ATP-DEPENDENT (S)-NAD(P)H-HYDRATE DEHYDRATASE"/>
    <property type="match status" value="1"/>
</dbReference>
<dbReference type="InterPro" id="IPR036652">
    <property type="entry name" value="YjeF_N_dom_sf"/>
</dbReference>
<comment type="catalytic activity">
    <reaction evidence="1">
        <text>(6R)-NADHX = (6S)-NADHX</text>
        <dbReference type="Rhea" id="RHEA:32215"/>
        <dbReference type="ChEBI" id="CHEBI:64074"/>
        <dbReference type="ChEBI" id="CHEBI:64075"/>
        <dbReference type="EC" id="5.1.99.6"/>
    </reaction>
</comment>
<dbReference type="PIRSF" id="PIRSF017184">
    <property type="entry name" value="Nnr"/>
    <property type="match status" value="1"/>
</dbReference>
<evidence type="ECO:0000256" key="19">
    <source>
        <dbReference type="ARBA" id="ARBA00048238"/>
    </source>
</evidence>
<dbReference type="InterPro" id="IPR029056">
    <property type="entry name" value="Ribokinase-like"/>
</dbReference>
<evidence type="ECO:0000256" key="9">
    <source>
        <dbReference type="ARBA" id="ARBA00022741"/>
    </source>
</evidence>
<evidence type="ECO:0000256" key="13">
    <source>
        <dbReference type="ARBA" id="ARBA00023027"/>
    </source>
</evidence>
<dbReference type="PANTHER" id="PTHR12592">
    <property type="entry name" value="ATP-DEPENDENT (S)-NAD(P)H-HYDRATE DEHYDRATASE FAMILY MEMBER"/>
    <property type="match status" value="1"/>
</dbReference>
<comment type="catalytic activity">
    <reaction evidence="20">
        <text>(6S)-NADPHX + ADP = AMP + phosphate + NADPH + H(+)</text>
        <dbReference type="Rhea" id="RHEA:32235"/>
        <dbReference type="ChEBI" id="CHEBI:15378"/>
        <dbReference type="ChEBI" id="CHEBI:43474"/>
        <dbReference type="ChEBI" id="CHEBI:57783"/>
        <dbReference type="ChEBI" id="CHEBI:64076"/>
        <dbReference type="ChEBI" id="CHEBI:456215"/>
        <dbReference type="ChEBI" id="CHEBI:456216"/>
        <dbReference type="EC" id="4.2.1.136"/>
    </reaction>
</comment>
<comment type="cofactor">
    <cofactor evidence="3">
        <name>K(+)</name>
        <dbReference type="ChEBI" id="CHEBI:29103"/>
    </cofactor>
</comment>
<dbReference type="AlphaFoldDB" id="A0A1J5RN85"/>
<dbReference type="SUPFAM" id="SSF53613">
    <property type="entry name" value="Ribokinase-like"/>
    <property type="match status" value="1"/>
</dbReference>
<comment type="similarity">
    <text evidence="4">In the N-terminal section; belongs to the NnrE/AIBP family.</text>
</comment>
<dbReference type="Pfam" id="PF01256">
    <property type="entry name" value="Carb_kinase"/>
    <property type="match status" value="1"/>
</dbReference>
<keyword evidence="16" id="KW-0511">Multifunctional enzyme</keyword>
<dbReference type="PROSITE" id="PS01050">
    <property type="entry name" value="YJEF_C_2"/>
    <property type="match status" value="1"/>
</dbReference>
<dbReference type="GO" id="GO:0052856">
    <property type="term" value="F:NAD(P)HX epimerase activity"/>
    <property type="evidence" value="ECO:0007669"/>
    <property type="project" value="UniProtKB-EC"/>
</dbReference>
<dbReference type="GO" id="GO:0046872">
    <property type="term" value="F:metal ion binding"/>
    <property type="evidence" value="ECO:0007669"/>
    <property type="project" value="UniProtKB-KW"/>
</dbReference>
<keyword evidence="15" id="KW-0456">Lyase</keyword>
<evidence type="ECO:0000256" key="3">
    <source>
        <dbReference type="ARBA" id="ARBA00001958"/>
    </source>
</evidence>
<evidence type="ECO:0000259" key="22">
    <source>
        <dbReference type="PROSITE" id="PS51385"/>
    </source>
</evidence>
<feature type="domain" description="YjeF N-terminal" evidence="22">
    <location>
        <begin position="10"/>
        <end position="206"/>
    </location>
</feature>
<dbReference type="InterPro" id="IPR000631">
    <property type="entry name" value="CARKD"/>
</dbReference>
<evidence type="ECO:0000256" key="8">
    <source>
        <dbReference type="ARBA" id="ARBA00022723"/>
    </source>
</evidence>
<dbReference type="Pfam" id="PF03853">
    <property type="entry name" value="YjeF_N"/>
    <property type="match status" value="1"/>
</dbReference>
<feature type="domain" description="YjeF C-terminal" evidence="21">
    <location>
        <begin position="216"/>
        <end position="477"/>
    </location>
</feature>
<evidence type="ECO:0000259" key="21">
    <source>
        <dbReference type="PROSITE" id="PS51383"/>
    </source>
</evidence>
<comment type="caution">
    <text evidence="23">The sequence shown here is derived from an EMBL/GenBank/DDBJ whole genome shotgun (WGS) entry which is preliminary data.</text>
</comment>
<keyword evidence="12" id="KW-0630">Potassium</keyword>
<dbReference type="CDD" id="cd01171">
    <property type="entry name" value="YXKO-related"/>
    <property type="match status" value="1"/>
</dbReference>
<name>A0A1J5RN85_9ZZZZ</name>
<proteinExistence type="inferred from homology"/>
<keyword evidence="14" id="KW-0413">Isomerase</keyword>
<evidence type="ECO:0000256" key="4">
    <source>
        <dbReference type="ARBA" id="ARBA00006001"/>
    </source>
</evidence>
<evidence type="ECO:0000256" key="18">
    <source>
        <dbReference type="ARBA" id="ARBA00032624"/>
    </source>
</evidence>
<dbReference type="PROSITE" id="PS51385">
    <property type="entry name" value="YJEF_N"/>
    <property type="match status" value="1"/>
</dbReference>
<evidence type="ECO:0000256" key="14">
    <source>
        <dbReference type="ARBA" id="ARBA00023235"/>
    </source>
</evidence>
<keyword evidence="9" id="KW-0547">Nucleotide-binding</keyword>
<evidence type="ECO:0000256" key="15">
    <source>
        <dbReference type="ARBA" id="ARBA00023239"/>
    </source>
</evidence>
<dbReference type="EMBL" id="MLJW01000136">
    <property type="protein sequence ID" value="OIQ97193.1"/>
    <property type="molecule type" value="Genomic_DNA"/>
</dbReference>
<comment type="similarity">
    <text evidence="5">In the C-terminal section; belongs to the NnrD/CARKD family.</text>
</comment>
<keyword evidence="10" id="KW-0067">ATP-binding</keyword>
<dbReference type="InterPro" id="IPR030677">
    <property type="entry name" value="Nnr"/>
</dbReference>
<dbReference type="Gene3D" id="3.40.1190.20">
    <property type="match status" value="1"/>
</dbReference>
<evidence type="ECO:0000256" key="5">
    <source>
        <dbReference type="ARBA" id="ARBA00009524"/>
    </source>
</evidence>
<protein>
    <recommendedName>
        <fullName evidence="18">Nicotinamide nucleotide repair protein</fullName>
        <ecNumber evidence="7">4.2.1.136</ecNumber>
        <ecNumber evidence="6">5.1.99.6</ecNumber>
    </recommendedName>
</protein>
<comment type="catalytic activity">
    <reaction evidence="19">
        <text>(6S)-NADHX + ADP = AMP + phosphate + NADH + H(+)</text>
        <dbReference type="Rhea" id="RHEA:32223"/>
        <dbReference type="ChEBI" id="CHEBI:15378"/>
        <dbReference type="ChEBI" id="CHEBI:43474"/>
        <dbReference type="ChEBI" id="CHEBI:57945"/>
        <dbReference type="ChEBI" id="CHEBI:64074"/>
        <dbReference type="ChEBI" id="CHEBI:456215"/>
        <dbReference type="ChEBI" id="CHEBI:456216"/>
        <dbReference type="EC" id="4.2.1.136"/>
    </reaction>
</comment>
<evidence type="ECO:0000256" key="7">
    <source>
        <dbReference type="ARBA" id="ARBA00013129"/>
    </source>
</evidence>
<comment type="catalytic activity">
    <reaction evidence="2">
        <text>(6R)-NADPHX = (6S)-NADPHX</text>
        <dbReference type="Rhea" id="RHEA:32227"/>
        <dbReference type="ChEBI" id="CHEBI:64076"/>
        <dbReference type="ChEBI" id="CHEBI:64077"/>
        <dbReference type="EC" id="5.1.99.6"/>
    </reaction>
</comment>
<evidence type="ECO:0000256" key="11">
    <source>
        <dbReference type="ARBA" id="ARBA00022857"/>
    </source>
</evidence>
<dbReference type="InterPro" id="IPR004443">
    <property type="entry name" value="YjeF_N_dom"/>
</dbReference>
<dbReference type="GO" id="GO:0005524">
    <property type="term" value="F:ATP binding"/>
    <property type="evidence" value="ECO:0007669"/>
    <property type="project" value="UniProtKB-KW"/>
</dbReference>
<evidence type="ECO:0000256" key="12">
    <source>
        <dbReference type="ARBA" id="ARBA00022958"/>
    </source>
</evidence>
<dbReference type="EC" id="4.2.1.136" evidence="7"/>
<evidence type="ECO:0000256" key="10">
    <source>
        <dbReference type="ARBA" id="ARBA00022840"/>
    </source>
</evidence>
<evidence type="ECO:0000313" key="23">
    <source>
        <dbReference type="EMBL" id="OIQ97193.1"/>
    </source>
</evidence>
<accession>A0A1J5RN85</accession>
<evidence type="ECO:0000256" key="2">
    <source>
        <dbReference type="ARBA" id="ARBA00000909"/>
    </source>
</evidence>
<dbReference type="HAMAP" id="MF_01965">
    <property type="entry name" value="NADHX_dehydratase"/>
    <property type="match status" value="1"/>
</dbReference>
<organism evidence="23">
    <name type="scientific">mine drainage metagenome</name>
    <dbReference type="NCBI Taxonomy" id="410659"/>
    <lineage>
        <taxon>unclassified sequences</taxon>
        <taxon>metagenomes</taxon>
        <taxon>ecological metagenomes</taxon>
    </lineage>
</organism>